<evidence type="ECO:0000313" key="10">
    <source>
        <dbReference type="EMBL" id="KXG54115.1"/>
    </source>
</evidence>
<dbReference type="Pfam" id="PF01979">
    <property type="entry name" value="Amidohydro_1"/>
    <property type="match status" value="1"/>
</dbReference>
<evidence type="ECO:0000259" key="9">
    <source>
        <dbReference type="PROSITE" id="PS51787"/>
    </source>
</evidence>
<dbReference type="InterPro" id="IPR015947">
    <property type="entry name" value="PUA-like_sf"/>
</dbReference>
<dbReference type="PANTHER" id="PTHR11647:SF96">
    <property type="entry name" value="AMIDOHYDROLASE-RELATED DOMAIN-CONTAINING PROTEIN"/>
    <property type="match status" value="1"/>
</dbReference>
<dbReference type="Pfam" id="PF13923">
    <property type="entry name" value="zf-C3HC4_2"/>
    <property type="match status" value="1"/>
</dbReference>
<evidence type="ECO:0000256" key="2">
    <source>
        <dbReference type="ARBA" id="ARBA00022723"/>
    </source>
</evidence>
<dbReference type="GO" id="GO:0005737">
    <property type="term" value="C:cytoplasm"/>
    <property type="evidence" value="ECO:0007669"/>
    <property type="project" value="InterPro"/>
</dbReference>
<evidence type="ECO:0000256" key="3">
    <source>
        <dbReference type="ARBA" id="ARBA00022771"/>
    </source>
</evidence>
<gene>
    <name evidence="10" type="ORF">PGRI_072590</name>
</gene>
<dbReference type="InterPro" id="IPR001841">
    <property type="entry name" value="Znf_RING"/>
</dbReference>
<dbReference type="InterPro" id="IPR006680">
    <property type="entry name" value="Amidohydro-rel"/>
</dbReference>
<dbReference type="OrthoDB" id="264917at2759"/>
<dbReference type="PROSITE" id="PS51787">
    <property type="entry name" value="LON_N"/>
    <property type="match status" value="1"/>
</dbReference>
<dbReference type="Gene3D" id="3.20.20.140">
    <property type="entry name" value="Metal-dependent hydrolases"/>
    <property type="match status" value="1"/>
</dbReference>
<dbReference type="PANTHER" id="PTHR11647">
    <property type="entry name" value="HYDRANTOINASE/DIHYDROPYRIMIDINASE FAMILY MEMBER"/>
    <property type="match status" value="1"/>
</dbReference>
<dbReference type="SUPFAM" id="SSF57850">
    <property type="entry name" value="RING/U-box"/>
    <property type="match status" value="2"/>
</dbReference>
<dbReference type="Proteomes" id="UP000070168">
    <property type="component" value="Unassembled WGS sequence"/>
</dbReference>
<dbReference type="InterPro" id="IPR046336">
    <property type="entry name" value="Lon_prtase_N_sf"/>
</dbReference>
<evidence type="ECO:0000256" key="5">
    <source>
        <dbReference type="PIRSR" id="PIRSR611778-50"/>
    </source>
</evidence>
<dbReference type="CDD" id="cd01314">
    <property type="entry name" value="D-HYD"/>
    <property type="match status" value="1"/>
</dbReference>
<dbReference type="SUPFAM" id="SSF88697">
    <property type="entry name" value="PUA domain-like"/>
    <property type="match status" value="1"/>
</dbReference>
<evidence type="ECO:0000313" key="11">
    <source>
        <dbReference type="Proteomes" id="UP000070168"/>
    </source>
</evidence>
<reference evidence="10 11" key="1">
    <citation type="journal article" date="2016" name="BMC Genomics">
        <title>Genome sequencing and secondary metabolism of the postharvest pathogen Penicillium griseofulvum.</title>
        <authorList>
            <person name="Banani H."/>
            <person name="Marcet-Houben M."/>
            <person name="Ballester A.R."/>
            <person name="Abbruscato P."/>
            <person name="Gonzalez-Candelas L."/>
            <person name="Gabaldon T."/>
            <person name="Spadaro D."/>
        </authorList>
    </citation>
    <scope>NUCLEOTIDE SEQUENCE [LARGE SCALE GENOMIC DNA]</scope>
    <source>
        <strain evidence="10 11">PG3</strain>
    </source>
</reference>
<dbReference type="PROSITE" id="PS50089">
    <property type="entry name" value="ZF_RING_2"/>
    <property type="match status" value="1"/>
</dbReference>
<keyword evidence="2" id="KW-0479">Metal-binding</keyword>
<sequence length="1050" mass="117100">MAEQLNFELDLIVLNCTLATVEDVVQCDISVKDEKIHSIVPQGTLASIKAKKIIDAKGALVTPGGIDAHVHLQEPPLFGLGSTADNFESGTRAAIAGGTTTIIAFAPQRKHEESVLATLASAHERARDQCYSDYSFHLIISNPCANTLAEFPAFRKLGISSVKIYMTYEALRLNDEQFLDVLFQSRLHKVTTMVHAENDSVITWMTKKLHERNLYAPRYHTASHPAVAEIEASYRAICLSEFIDTPILIVHVSNPRAVENIRQAQANGLPIYAETCPQYLFLSSENVDLPGLDGAKCVCSPPLRNRSDHEAIWAGLEDGTFTILSSDHSPFNFNDSTSGKGSSVTAEHPEGQFHLVPNGFSGVETRMSLVLSADRLKIQRYVELTSTNPARLYGMYPKKGALIPMVSDADFVIWYPAAGLDMTITNEILHHNVDYTPFEGQKVKQWPRYTVLRGQVVWDREDGGVRIPNPELHLTNVETIPTVMESSDVSSSEEHTPSDTAYLPHLVIQLIQCQQCSRPLRSPLRLPCGNAVCRECLPACRPRIGITYPVAEGRDQEFTCFWKGNKACVGDHCVGDCGADVLLGKLVDIFGEILGRDANTVPQDWSDDDGLLLRWKTDGQNESGSGQLQRHGWLRGIYNLSLEGRFPSDASEVIYGDSLLPDGSIEEQDLIHFQTLRDSLRAELDCQVCYALVLDPMTTPCGHTFCRKCIERVLDHTDLCPICRRKLDMPNALLSEPINQAVARLIDYFYPDQISVRRENSAQDETGLDSERNLPLFVCTLSFPTMPTFLHVFEPRYRLMIRRALTSGNGKFGMVMSNRAGRVQIGQMRDAPFMQYGTLLMIERYELLPDGRSLVVATGVSRFKVVDSGMRDGYYVAKTERVDDISLAEEERLESVETSANSGYALPEGNESGPPLNSMPTQQLLLSAREFISNQRRSGAPWLHPRVMLAYGPIPTDAARFPWWFASILPISEEEKYPILAATSVRERLKISVYSHITLLCLMTIRPSPHFLHYPSIIEALDGSLHLDIAECIYIIDAILFLGLGLIWRL</sequence>
<dbReference type="SUPFAM" id="SSF51556">
    <property type="entry name" value="Metallo-dependent hydrolases"/>
    <property type="match status" value="1"/>
</dbReference>
<feature type="region of interest" description="Disordered" evidence="7">
    <location>
        <begin position="896"/>
        <end position="916"/>
    </location>
</feature>
<dbReference type="NCBIfam" id="TIGR02033">
    <property type="entry name" value="D-hydantoinase"/>
    <property type="match status" value="1"/>
</dbReference>
<evidence type="ECO:0000256" key="1">
    <source>
        <dbReference type="ARBA" id="ARBA00008829"/>
    </source>
</evidence>
<protein>
    <submittedName>
        <fullName evidence="10">Zinc finger, RING-type</fullName>
    </submittedName>
</protein>
<dbReference type="InterPro" id="IPR017907">
    <property type="entry name" value="Znf_RING_CS"/>
</dbReference>
<dbReference type="CDD" id="cd16514">
    <property type="entry name" value="RING-HC_LONFs_rpt2"/>
    <property type="match status" value="1"/>
</dbReference>
<name>A0A135LYV6_PENPA</name>
<dbReference type="InterPro" id="IPR050378">
    <property type="entry name" value="Metallo-dep_Hydrolases_sf"/>
</dbReference>
<feature type="domain" description="Lon N-terminal" evidence="9">
    <location>
        <begin position="766"/>
        <end position="1000"/>
    </location>
</feature>
<dbReference type="GO" id="GO:0016810">
    <property type="term" value="F:hydrolase activity, acting on carbon-nitrogen (but not peptide) bonds"/>
    <property type="evidence" value="ECO:0007669"/>
    <property type="project" value="InterPro"/>
</dbReference>
<evidence type="ECO:0000259" key="8">
    <source>
        <dbReference type="PROSITE" id="PS50089"/>
    </source>
</evidence>
<accession>A0A135LYV6</accession>
<feature type="domain" description="RING-type" evidence="8">
    <location>
        <begin position="686"/>
        <end position="724"/>
    </location>
</feature>
<dbReference type="InterPro" id="IPR013083">
    <property type="entry name" value="Znf_RING/FYVE/PHD"/>
</dbReference>
<dbReference type="AlphaFoldDB" id="A0A135LYV6"/>
<dbReference type="Gene3D" id="1.20.58.1480">
    <property type="match status" value="1"/>
</dbReference>
<dbReference type="RefSeq" id="XP_040652650.1">
    <property type="nucleotide sequence ID" value="XM_040794973.1"/>
</dbReference>
<evidence type="ECO:0000256" key="7">
    <source>
        <dbReference type="SAM" id="MobiDB-lite"/>
    </source>
</evidence>
<dbReference type="Gene3D" id="2.30.40.10">
    <property type="entry name" value="Urease, subunit C, domain 1"/>
    <property type="match status" value="1"/>
</dbReference>
<dbReference type="InterPro" id="IPR011778">
    <property type="entry name" value="Hydantoinase/dihydroPyrase"/>
</dbReference>
<dbReference type="Pfam" id="PF02190">
    <property type="entry name" value="LON_substr_bdg"/>
    <property type="match status" value="1"/>
</dbReference>
<dbReference type="EMBL" id="LHQR01000013">
    <property type="protein sequence ID" value="KXG54115.1"/>
    <property type="molecule type" value="Genomic_DNA"/>
</dbReference>
<dbReference type="InterPro" id="IPR032466">
    <property type="entry name" value="Metal_Hydrolase"/>
</dbReference>
<dbReference type="SUPFAM" id="SSF51338">
    <property type="entry name" value="Composite domain of metallo-dependent hydrolases"/>
    <property type="match status" value="2"/>
</dbReference>
<dbReference type="GO" id="GO:0008270">
    <property type="term" value="F:zinc ion binding"/>
    <property type="evidence" value="ECO:0007669"/>
    <property type="project" value="UniProtKB-KW"/>
</dbReference>
<dbReference type="SMART" id="SM00184">
    <property type="entry name" value="RING"/>
    <property type="match status" value="2"/>
</dbReference>
<proteinExistence type="inferred from homology"/>
<evidence type="ECO:0000256" key="4">
    <source>
        <dbReference type="ARBA" id="ARBA00022833"/>
    </source>
</evidence>
<organism evidence="10 11">
    <name type="scientific">Penicillium patulum</name>
    <name type="common">Penicillium griseofulvum</name>
    <dbReference type="NCBI Taxonomy" id="5078"/>
    <lineage>
        <taxon>Eukaryota</taxon>
        <taxon>Fungi</taxon>
        <taxon>Dikarya</taxon>
        <taxon>Ascomycota</taxon>
        <taxon>Pezizomycotina</taxon>
        <taxon>Eurotiomycetes</taxon>
        <taxon>Eurotiomycetidae</taxon>
        <taxon>Eurotiales</taxon>
        <taxon>Aspergillaceae</taxon>
        <taxon>Penicillium</taxon>
    </lineage>
</organism>
<keyword evidence="11" id="KW-1185">Reference proteome</keyword>
<dbReference type="PROSITE" id="PS00518">
    <property type="entry name" value="ZF_RING_1"/>
    <property type="match status" value="1"/>
</dbReference>
<dbReference type="Gene3D" id="3.30.40.10">
    <property type="entry name" value="Zinc/RING finger domain, C3HC4 (zinc finger)"/>
    <property type="match status" value="1"/>
</dbReference>
<dbReference type="InterPro" id="IPR003111">
    <property type="entry name" value="Lon_prtase_N"/>
</dbReference>
<dbReference type="GeneID" id="63710273"/>
<dbReference type="InterPro" id="IPR011059">
    <property type="entry name" value="Metal-dep_hydrolase_composite"/>
</dbReference>
<comment type="caution">
    <text evidence="10">The sequence shown here is derived from an EMBL/GenBank/DDBJ whole genome shotgun (WGS) entry which is preliminary data.</text>
</comment>
<dbReference type="Gene3D" id="2.30.130.40">
    <property type="entry name" value="LON domain-like"/>
    <property type="match status" value="1"/>
</dbReference>
<comment type="PTM">
    <text evidence="5">Carbamylation allows a single lysine to coordinate two divalent metal cations.</text>
</comment>
<dbReference type="FunFam" id="3.20.20.140:FF:000174">
    <property type="entry name" value="Dihydropyrimidinase-related protein 2"/>
    <property type="match status" value="1"/>
</dbReference>
<keyword evidence="3 6" id="KW-0863">Zinc-finger</keyword>
<keyword evidence="4" id="KW-0862">Zinc</keyword>
<dbReference type="SMART" id="SM00464">
    <property type="entry name" value="LON"/>
    <property type="match status" value="1"/>
</dbReference>
<evidence type="ECO:0000256" key="6">
    <source>
        <dbReference type="PROSITE-ProRule" id="PRU00175"/>
    </source>
</evidence>
<comment type="similarity">
    <text evidence="1">Belongs to the metallo-dependent hydrolases superfamily. Hydantoinase/dihydropyrimidinase family.</text>
</comment>
<feature type="modified residue" description="N6-carboxylysine" evidence="5">
    <location>
        <position position="163"/>
    </location>
</feature>
<dbReference type="STRING" id="5078.A0A135LYV6"/>